<keyword evidence="3" id="KW-1185">Reference proteome</keyword>
<feature type="compositionally biased region" description="Basic and acidic residues" evidence="1">
    <location>
        <begin position="53"/>
        <end position="73"/>
    </location>
</feature>
<organism evidence="2 3">
    <name type="scientific">Protopolystoma xenopodis</name>
    <dbReference type="NCBI Taxonomy" id="117903"/>
    <lineage>
        <taxon>Eukaryota</taxon>
        <taxon>Metazoa</taxon>
        <taxon>Spiralia</taxon>
        <taxon>Lophotrochozoa</taxon>
        <taxon>Platyhelminthes</taxon>
        <taxon>Monogenea</taxon>
        <taxon>Polyopisthocotylea</taxon>
        <taxon>Polystomatidea</taxon>
        <taxon>Polystomatidae</taxon>
        <taxon>Protopolystoma</taxon>
    </lineage>
</organism>
<comment type="caution">
    <text evidence="2">The sequence shown here is derived from an EMBL/GenBank/DDBJ whole genome shotgun (WGS) entry which is preliminary data.</text>
</comment>
<protein>
    <submittedName>
        <fullName evidence="2">Uncharacterized protein</fullName>
    </submittedName>
</protein>
<feature type="region of interest" description="Disordered" evidence="1">
    <location>
        <begin position="51"/>
        <end position="73"/>
    </location>
</feature>
<gene>
    <name evidence="2" type="ORF">PXEA_LOCUS23028</name>
</gene>
<dbReference type="AlphaFoldDB" id="A0A3S5BLU3"/>
<evidence type="ECO:0000313" key="2">
    <source>
        <dbReference type="EMBL" id="VEL29588.1"/>
    </source>
</evidence>
<name>A0A3S5BLU3_9PLAT</name>
<proteinExistence type="predicted"/>
<dbReference type="EMBL" id="CAAALY010104535">
    <property type="protein sequence ID" value="VEL29588.1"/>
    <property type="molecule type" value="Genomic_DNA"/>
</dbReference>
<evidence type="ECO:0000313" key="3">
    <source>
        <dbReference type="Proteomes" id="UP000784294"/>
    </source>
</evidence>
<reference evidence="2" key="1">
    <citation type="submission" date="2018-11" db="EMBL/GenBank/DDBJ databases">
        <authorList>
            <consortium name="Pathogen Informatics"/>
        </authorList>
    </citation>
    <scope>NUCLEOTIDE SEQUENCE</scope>
</reference>
<dbReference type="Proteomes" id="UP000784294">
    <property type="component" value="Unassembled WGS sequence"/>
</dbReference>
<evidence type="ECO:0000256" key="1">
    <source>
        <dbReference type="SAM" id="MobiDB-lite"/>
    </source>
</evidence>
<accession>A0A3S5BLU3</accession>
<sequence>MDLVKAKCVGQNGRLYRVIAGGSLAAEDAVESVEVCLSTVNSRLWFLVPAEGGTRDDHAEQQRERKPAGPEDK</sequence>